<dbReference type="SMART" id="SM01411">
    <property type="entry name" value="Ephrin_rec_like"/>
    <property type="match status" value="1"/>
</dbReference>
<feature type="domain" description="Thyroglobulin type-1" evidence="15">
    <location>
        <begin position="292"/>
        <end position="352"/>
    </location>
</feature>
<dbReference type="PROSITE" id="PS51162">
    <property type="entry name" value="THYROGLOBULIN_1_2"/>
    <property type="match status" value="10"/>
</dbReference>
<dbReference type="InterPro" id="IPR029058">
    <property type="entry name" value="AB_hydrolase_fold"/>
</dbReference>
<dbReference type="FunFam" id="4.10.800.10:FF:000016">
    <property type="entry name" value="Thyroglobulin"/>
    <property type="match status" value="1"/>
</dbReference>
<dbReference type="GO" id="GO:0006590">
    <property type="term" value="P:thyroid hormone generation"/>
    <property type="evidence" value="ECO:0007669"/>
    <property type="project" value="Ensembl"/>
</dbReference>
<dbReference type="Proteomes" id="UP000694409">
    <property type="component" value="Unassembled WGS sequence"/>
</dbReference>
<dbReference type="Gene3D" id="4.10.800.10">
    <property type="entry name" value="Thyroglobulin type-1"/>
    <property type="match status" value="9"/>
</dbReference>
<name>A0A8C9MYY8_SERCA</name>
<keyword evidence="7" id="KW-0372">Hormone</keyword>
<feature type="chain" id="PRO_5034849355" description="Thyroglobulin" evidence="14">
    <location>
        <begin position="19"/>
        <end position="2672"/>
    </location>
</feature>
<dbReference type="InterPro" id="IPR006212">
    <property type="entry name" value="Furin_repeat"/>
</dbReference>
<organism evidence="16 17">
    <name type="scientific">Serinus canaria</name>
    <name type="common">Island canary</name>
    <name type="synonym">Fringilla canaria</name>
    <dbReference type="NCBI Taxonomy" id="9135"/>
    <lineage>
        <taxon>Eukaryota</taxon>
        <taxon>Metazoa</taxon>
        <taxon>Chordata</taxon>
        <taxon>Craniata</taxon>
        <taxon>Vertebrata</taxon>
        <taxon>Euteleostomi</taxon>
        <taxon>Archelosauria</taxon>
        <taxon>Archosauria</taxon>
        <taxon>Dinosauria</taxon>
        <taxon>Saurischia</taxon>
        <taxon>Theropoda</taxon>
        <taxon>Coelurosauria</taxon>
        <taxon>Aves</taxon>
        <taxon>Neognathae</taxon>
        <taxon>Neoaves</taxon>
        <taxon>Telluraves</taxon>
        <taxon>Australaves</taxon>
        <taxon>Passeriformes</taxon>
        <taxon>Passeroidea</taxon>
        <taxon>Fringillidae</taxon>
        <taxon>Carduelinae</taxon>
        <taxon>Serinus</taxon>
    </lineage>
</organism>
<feature type="domain" description="Thyroglobulin type-1" evidence="15">
    <location>
        <begin position="587"/>
        <end position="640"/>
    </location>
</feature>
<evidence type="ECO:0000256" key="7">
    <source>
        <dbReference type="ARBA" id="ARBA00022702"/>
    </source>
</evidence>
<comment type="subunit">
    <text evidence="12">Monomer. Homodimer (via ChEL region); occurs in the endoplasmic reticulum and is required for export to the Golgi apparatus. Homooligomer; disulfide-linked; stored in this form in the thyroid follicle lumen.</text>
</comment>
<feature type="domain" description="Thyroglobulin type-1" evidence="15">
    <location>
        <begin position="25"/>
        <end position="86"/>
    </location>
</feature>
<dbReference type="GO" id="GO:0015705">
    <property type="term" value="P:iodide transport"/>
    <property type="evidence" value="ECO:0007669"/>
    <property type="project" value="Ensembl"/>
</dbReference>
<evidence type="ECO:0000256" key="5">
    <source>
        <dbReference type="ARBA" id="ARBA00022641"/>
    </source>
</evidence>
<keyword evidence="11" id="KW-0325">Glycoprotein</keyword>
<feature type="disulfide bond" evidence="13">
    <location>
        <begin position="620"/>
        <end position="640"/>
    </location>
</feature>
<dbReference type="CDD" id="cd00064">
    <property type="entry name" value="FU"/>
    <property type="match status" value="1"/>
</dbReference>
<dbReference type="FunFam" id="3.40.50.1820:FF:000127">
    <property type="entry name" value="Thyroglobulin"/>
    <property type="match status" value="1"/>
</dbReference>
<dbReference type="SUPFAM" id="SSF57184">
    <property type="entry name" value="Growth factor receptor domain"/>
    <property type="match status" value="1"/>
</dbReference>
<feature type="disulfide bond" evidence="13">
    <location>
        <begin position="1163"/>
        <end position="1170"/>
    </location>
</feature>
<evidence type="ECO:0000256" key="4">
    <source>
        <dbReference type="ARBA" id="ARBA00022534"/>
    </source>
</evidence>
<feature type="domain" description="Thyroglobulin type-1" evidence="15">
    <location>
        <begin position="1494"/>
        <end position="1548"/>
    </location>
</feature>
<dbReference type="GO" id="GO:0005615">
    <property type="term" value="C:extracellular space"/>
    <property type="evidence" value="ECO:0007669"/>
    <property type="project" value="Ensembl"/>
</dbReference>
<feature type="domain" description="Thyroglobulin type-1" evidence="15">
    <location>
        <begin position="155"/>
        <end position="242"/>
    </location>
</feature>
<evidence type="ECO:0000256" key="12">
    <source>
        <dbReference type="ARBA" id="ARBA00046595"/>
    </source>
</evidence>
<dbReference type="GO" id="GO:0030878">
    <property type="term" value="P:thyroid gland development"/>
    <property type="evidence" value="ECO:0007669"/>
    <property type="project" value="Ensembl"/>
</dbReference>
<evidence type="ECO:0000313" key="16">
    <source>
        <dbReference type="Ensembl" id="ENSSCAP00000011214.1"/>
    </source>
</evidence>
<dbReference type="GO" id="GO:0042446">
    <property type="term" value="P:hormone biosynthetic process"/>
    <property type="evidence" value="ECO:0007669"/>
    <property type="project" value="UniProtKB-KW"/>
</dbReference>
<dbReference type="Gene3D" id="2.10.50.10">
    <property type="entry name" value="Tumor Necrosis Factor Receptor, subunit A, domain 2"/>
    <property type="match status" value="1"/>
</dbReference>
<reference evidence="16" key="1">
    <citation type="submission" date="2025-08" db="UniProtKB">
        <authorList>
            <consortium name="Ensembl"/>
        </authorList>
    </citation>
    <scope>IDENTIFICATION</scope>
</reference>
<dbReference type="Pfam" id="PF00086">
    <property type="entry name" value="Thyroglobulin_1"/>
    <property type="match status" value="9"/>
</dbReference>
<feature type="domain" description="Thyroglobulin type-1" evidence="15">
    <location>
        <begin position="1010"/>
        <end position="1056"/>
    </location>
</feature>
<keyword evidence="4" id="KW-0893">Thyroid hormones biosynthesis</keyword>
<reference evidence="16" key="2">
    <citation type="submission" date="2025-09" db="UniProtKB">
        <authorList>
            <consortium name="Ensembl"/>
        </authorList>
    </citation>
    <scope>IDENTIFICATION</scope>
</reference>
<feature type="disulfide bond" evidence="13">
    <location>
        <begin position="66"/>
        <end position="86"/>
    </location>
</feature>
<comment type="caution">
    <text evidence="13">Lacks conserved residue(s) required for the propagation of feature annotation.</text>
</comment>
<feature type="disulfide bond" evidence="13">
    <location>
        <begin position="1025"/>
        <end position="1032"/>
    </location>
</feature>
<dbReference type="Pfam" id="PF07699">
    <property type="entry name" value="Ephrin_rec_like"/>
    <property type="match status" value="1"/>
</dbReference>
<feature type="disulfide bond" evidence="13">
    <location>
        <begin position="57"/>
        <end position="64"/>
    </location>
</feature>
<evidence type="ECO:0000256" key="13">
    <source>
        <dbReference type="PROSITE-ProRule" id="PRU00500"/>
    </source>
</evidence>
<feature type="disulfide bond" evidence="13">
    <location>
        <begin position="134"/>
        <end position="154"/>
    </location>
</feature>
<dbReference type="SMART" id="SM00211">
    <property type="entry name" value="TY"/>
    <property type="match status" value="10"/>
</dbReference>
<evidence type="ECO:0000256" key="10">
    <source>
        <dbReference type="ARBA" id="ARBA00023157"/>
    </source>
</evidence>
<dbReference type="GeneTree" id="ENSGT00940000159300"/>
<evidence type="ECO:0000313" key="17">
    <source>
        <dbReference type="Proteomes" id="UP000694409"/>
    </source>
</evidence>
<evidence type="ECO:0000259" key="15">
    <source>
        <dbReference type="PROSITE" id="PS51162"/>
    </source>
</evidence>
<dbReference type="InterPro" id="IPR009030">
    <property type="entry name" value="Growth_fac_rcpt_cys_sf"/>
</dbReference>
<feature type="domain" description="Thyroglobulin type-1" evidence="15">
    <location>
        <begin position="87"/>
        <end position="154"/>
    </location>
</feature>
<feature type="signal peptide" evidence="14">
    <location>
        <begin position="1"/>
        <end position="18"/>
    </location>
</feature>
<dbReference type="InterPro" id="IPR036857">
    <property type="entry name" value="Thyroglobulin_1_sf"/>
</dbReference>
<dbReference type="InterPro" id="IPR000716">
    <property type="entry name" value="Thyroglobulin_1"/>
</dbReference>
<keyword evidence="5" id="KW-0765">Sulfation</keyword>
<evidence type="ECO:0000256" key="2">
    <source>
        <dbReference type="ARBA" id="ARBA00017326"/>
    </source>
</evidence>
<dbReference type="Ensembl" id="ENSSCAT00000012667.1">
    <property type="protein sequence ID" value="ENSSCAP00000011214.1"/>
    <property type="gene ID" value="ENSSCAG00000008417.1"/>
</dbReference>
<dbReference type="SUPFAM" id="SSF53474">
    <property type="entry name" value="alpha/beta-Hydrolases"/>
    <property type="match status" value="1"/>
</dbReference>
<evidence type="ECO:0000256" key="8">
    <source>
        <dbReference type="ARBA" id="ARBA00022729"/>
    </source>
</evidence>
<keyword evidence="17" id="KW-1185">Reference proteome</keyword>
<comment type="subcellular location">
    <subcellularLocation>
        <location evidence="1">Secreted</location>
    </subcellularLocation>
</comment>
<feature type="domain" description="Thyroglobulin type-1" evidence="15">
    <location>
        <begin position="641"/>
        <end position="708"/>
    </location>
</feature>
<feature type="disulfide bond" evidence="13">
    <location>
        <begin position="332"/>
        <end position="352"/>
    </location>
</feature>
<keyword evidence="8 14" id="KW-0732">Signal</keyword>
<evidence type="ECO:0000256" key="6">
    <source>
        <dbReference type="ARBA" id="ARBA00022653"/>
    </source>
</evidence>
<feature type="disulfide bond" evidence="13">
    <location>
        <begin position="1172"/>
        <end position="1192"/>
    </location>
</feature>
<evidence type="ECO:0000256" key="3">
    <source>
        <dbReference type="ARBA" id="ARBA00022525"/>
    </source>
</evidence>
<sequence length="2672" mass="295302">LVLLLEIIFTISIKHCEYQTDVQPLRPCELQREEAFSAGEAYVPQCSEDGQFRTVQCSRNGLSCWCVDENGVEVPGSKQNGYPISCLSFCQLQKQRILVSRYINGSSISYIPQCLDSGAFDQVQCDTELGQCWCVDPEGMEIYGTRQRGKPARCPGNCEIRDRRILHGFGEKSPPQCSADGEFLPVQCKFVNTTDMSVFDLVHSYNRLPRAFQKFSSVREAFPEISGYCYCVDSLGRELADTGLELLLDEVYDTVFSGPEPARTFTESSIHRILQRRFLAVQLATSGKFRCPSRCEAERSAALRFQEPLVPSCAAGGAYAARQCHPQGPCWCADSRGRELPGTRRRGQPPACGEEQSCISKRRRALSRLLYGPAGYFSQSNLFSTPDKQSGKTDGFSRPCPPSFKELFLDSGLSSPLAQSPFASQTLDLESTLSEAVPGMFPSRELARVALQFAANPKRFQENLFGGRFLKNLIRFNFTGVLGTSGKYSIGQFFPQEDLSEMGNGQSPLESAEAFSRKVSEGSSILSKPLVSSFGLTVTLQDNQNRMKFLSSVLELPEFFTFLQQVISVPESVAEDLGEVVKLALGSRDCGEEPKDLFVPTCTKEGRYEEVQCYAGECWCLDTLGEEIPGSRHRGRRPRCPTECEKQRRNLKNLKQSLPAGSDLFIPSCTEDGDFLPLQCYGTNCFCVDLNGKTIPGIRGKAGNPMQCNACQVTAGQEFLRAVKLLLSDPRAVPQLSSLHLPQCDAEGGWRQVQCSGPPEQAFEWYQRWIAENNEGKPLPVPELLDIIAGYKEAFSGDFSAFVKALYEAGHQNVFPAFSMYSSFTDLPPQVLKGNMTSASENILLDPYIFWQLLTDQLSYYPGPYTDFSAPLGHFELRDCWCVDSKGGELEGTKAGVNQVPACPGICEGVKQEAMKFMEEAEQLILASNRSQFAFGESFLLAKGIQLTDRDLLRSAGPYGPGAAISQKLLSGSDSALQLAAWSVLHFYWQSHFTSKSSAGEAAQLGFFPYIPQCDSLGNWEPTQCYESTGHCWCVDERGRYVMDSLVSRSAELPKCQTSCQRSRANALISSWRQSSAKLDTSTADLFIPRCLETGEYTVLQRSDTDIWCVDPVSGEIFQRGSKDLDGPSFCNLLKSKVVSREAARGDIPQCEGDRGSFSPVQCSQEQESCWCVFGNGEEVPGTRVNGTRPECASPQCALPFGASAVANGAVLCENIPGQAPSIQQCQLVCRQGFYSATPSTSSQCDAQQRRWVSAAPLLQACQKLQLFQTVQAQTHFQLRLPPEKTCSSDYSGLLQAFQIFILDELKARGLCHLQVNAFGTTASVSMCDDSTVYVECLSVDRLGVNITWRTQLENIPTASLPDLHDIENAIVGESLIGAFIKEIKDGVFLLYLDSKQFLADSVIDFPRDEEFDLSPRVQLGCRIGFRRISSPGKAGPNSQGCVVCPPGSYFQNNECIPCPLGYYQYQTGHSFCIKCPVGKTTNSYGAISADHCVTPCQSREQGLQCDEDGQYRPSQQDPATKKSFCVDSSGAVLGWTETEDLLTDEQCLGKWQKGILDINHFACEVLGNLKFPCCFSGCEREDACGFAAVTPAGTEVLCELYSAAETNFNCTTSGLLQSAGNSNTFLELLSFSVSPGQEFSSSGLKTFERTGFQNVLSGVYRSLVLPAASTSQTDAGLLCRQECSQDSCCDGFILSTILCSLLSSPDVLICNAKGWSPAPTSAIGEVCKGVSYDEEEKRFSFTLGGQVFSGTSQLMEEAERNFTTFQEIYLWRGKLSHRISYKNSTKDLFYLMDNSQIQSDQNYSLPYQQYWVFRQKYSAEEALLWCLTRCAQEEEFCRMADLHSATDKYFVCTLYPEAQICDSSINQIPGNCATVLPWQPQTLYHKIVTLKSSVKSFYTRVPFQKVTEVSVRNKTDMSRKAVSDGFFECERWCDADPCCTGFGFFNDSQLSGGTIVCVTLNSLGIQTCAEETRSAWHISNCTSPDAEVKIHPFGWYQKPGNTIPNLCPPVDLPFRPEKYMDAWQPLNVSSVLLDSAISYFEVVHVSRDISNDFSTARDFCLSACSKNQSCSVVTLEIQPSAIRCIFYPDTQMCAHGLQGHSCWVLLKEPATYIYRRQGKNRSEVYIPSHGYLLGKSQVIHVGSGWKSIRQFLGIPYAAPPLGERRFSPPEPFAWLESWNATVARAACWQPGDGEAPPQSVSEDCLYLHIFVPDTTVKNMSVLLFFHNGGSYNAEEGKTTLDGSYLAAIGNVIIVTANYRVGVFGFLSTGSAEARGNAGLWDQLAALRWVQQNIASFGGDPGRVSLGAARGGADVASAHLLTDTAGTEIFRRLLLMGGSAFSPASIITTRRAQTQAAALAEDVGCPSSTSEEIVACLRQLPARVLNDAQTKLLAISGPFQYWGPVMDGIYLQEPLAKALQRPRLRKIDLLIGSAQQDGLISRAKAIKKFEESQGRANSKTAFYQALQNSLGGEESNSFIEDAATWYYSLEHSTDDYSSFSRALENATRDQFITCPIINMASYWAAASQGNVFMYHVPEIQEFLLDVQYAFGLPFYPKYEVQFTDEEKGLSLQIMQYISNFINSGNPNYLHSFSRRMLGVLPAWPMYLSSDGGDNYKEFTVSLPTLKGLKKADCSFWSDYIRRLKASTGENTKQEEWQLWKKGAVDGFFQGMC</sequence>
<proteinExistence type="predicted"/>
<feature type="disulfide bond" evidence="13">
    <location>
        <begin position="125"/>
        <end position="132"/>
    </location>
</feature>
<evidence type="ECO:0000256" key="14">
    <source>
        <dbReference type="SAM" id="SignalP"/>
    </source>
</evidence>
<dbReference type="Pfam" id="PF00135">
    <property type="entry name" value="COesterase"/>
    <property type="match status" value="1"/>
</dbReference>
<evidence type="ECO:0000256" key="11">
    <source>
        <dbReference type="ARBA" id="ARBA00023180"/>
    </source>
</evidence>
<dbReference type="PANTHER" id="PTHR14093">
    <property type="entry name" value="HLA CLASS II GAMMA CHAIN"/>
    <property type="match status" value="1"/>
</dbReference>
<feature type="domain" description="Thyroglobulin type-1" evidence="15">
    <location>
        <begin position="1057"/>
        <end position="1116"/>
    </location>
</feature>
<dbReference type="FunFam" id="2.10.50.10:FF:000047">
    <property type="entry name" value="Thyroglobulin"/>
    <property type="match status" value="1"/>
</dbReference>
<accession>A0A8C9MYY8</accession>
<dbReference type="GO" id="GO:0031641">
    <property type="term" value="P:regulation of myelination"/>
    <property type="evidence" value="ECO:0007669"/>
    <property type="project" value="Ensembl"/>
</dbReference>
<evidence type="ECO:0000256" key="1">
    <source>
        <dbReference type="ARBA" id="ARBA00004613"/>
    </source>
</evidence>
<evidence type="ECO:0000256" key="9">
    <source>
        <dbReference type="ARBA" id="ARBA00022920"/>
    </source>
</evidence>
<feature type="domain" description="Thyroglobulin type-1" evidence="15">
    <location>
        <begin position="1128"/>
        <end position="1192"/>
    </location>
</feature>
<dbReference type="InterPro" id="IPR011641">
    <property type="entry name" value="Tyr-kin_ephrin_A/B_rcpt-like"/>
</dbReference>
<keyword evidence="10 13" id="KW-1015">Disulfide bond</keyword>
<dbReference type="PANTHER" id="PTHR14093:SF19">
    <property type="entry name" value="THYROGLOBULIN"/>
    <property type="match status" value="1"/>
</dbReference>
<dbReference type="SUPFAM" id="SSF57610">
    <property type="entry name" value="Thyroglobulin type-1 domain"/>
    <property type="match status" value="11"/>
</dbReference>
<keyword evidence="6" id="KW-0405">Iodination</keyword>
<protein>
    <recommendedName>
        <fullName evidence="2">Thyroglobulin</fullName>
    </recommendedName>
</protein>
<dbReference type="PROSITE" id="PS00484">
    <property type="entry name" value="THYROGLOBULIN_1_1"/>
    <property type="match status" value="4"/>
</dbReference>
<feature type="disulfide bond" evidence="13">
    <location>
        <begin position="158"/>
        <end position="177"/>
    </location>
</feature>
<dbReference type="GO" id="GO:0005179">
    <property type="term" value="F:hormone activity"/>
    <property type="evidence" value="ECO:0007669"/>
    <property type="project" value="UniProtKB-KW"/>
</dbReference>
<keyword evidence="3" id="KW-0964">Secreted</keyword>
<keyword evidence="9" id="KW-0795">Thyroid hormone</keyword>
<dbReference type="Gene3D" id="3.40.50.1820">
    <property type="entry name" value="alpha/beta hydrolase"/>
    <property type="match status" value="1"/>
</dbReference>
<dbReference type="CDD" id="cd00191">
    <property type="entry name" value="TY"/>
    <property type="match status" value="8"/>
</dbReference>
<gene>
    <name evidence="16" type="primary">TG</name>
</gene>
<dbReference type="InterPro" id="IPR002018">
    <property type="entry name" value="CarbesteraseB"/>
</dbReference>
<dbReference type="InterPro" id="IPR052001">
    <property type="entry name" value="MHC-II_Gamma/Thyroglobulin"/>
</dbReference>
<dbReference type="GO" id="GO:0042802">
    <property type="term" value="F:identical protein binding"/>
    <property type="evidence" value="ECO:0007669"/>
    <property type="project" value="Ensembl"/>
</dbReference>